<gene>
    <name evidence="5" type="ORF">BAUCODRAFT_127159</name>
</gene>
<feature type="region of interest" description="Disordered" evidence="2">
    <location>
        <begin position="497"/>
        <end position="531"/>
    </location>
</feature>
<feature type="compositionally biased region" description="Polar residues" evidence="2">
    <location>
        <begin position="337"/>
        <end position="351"/>
    </location>
</feature>
<accession>M2M3U2</accession>
<dbReference type="OrthoDB" id="2913095at2759"/>
<dbReference type="PANTHER" id="PTHR10039:SF17">
    <property type="entry name" value="FUNGAL STAND N-TERMINAL GOODBYE DOMAIN-CONTAINING PROTEIN-RELATED"/>
    <property type="match status" value="1"/>
</dbReference>
<feature type="domain" description="Nephrocystin 3-like N-terminal" evidence="4">
    <location>
        <begin position="391"/>
        <end position="493"/>
    </location>
</feature>
<evidence type="ECO:0000259" key="3">
    <source>
        <dbReference type="Pfam" id="PF17109"/>
    </source>
</evidence>
<keyword evidence="6" id="KW-1185">Reference proteome</keyword>
<dbReference type="HOGENOM" id="CLU_286503_0_0_1"/>
<name>M2M3U2_BAUPA</name>
<dbReference type="eggNOG" id="ENOG502RJRG">
    <property type="taxonomic scope" value="Eukaryota"/>
</dbReference>
<dbReference type="Pfam" id="PF17109">
    <property type="entry name" value="Goodbye"/>
    <property type="match status" value="1"/>
</dbReference>
<evidence type="ECO:0000256" key="2">
    <source>
        <dbReference type="SAM" id="MobiDB-lite"/>
    </source>
</evidence>
<dbReference type="KEGG" id="bcom:BAUCODRAFT_127159"/>
<keyword evidence="1" id="KW-0677">Repeat</keyword>
<protein>
    <submittedName>
        <fullName evidence="5">Uncharacterized protein</fullName>
    </submittedName>
</protein>
<feature type="compositionally biased region" description="Polar residues" evidence="2">
    <location>
        <begin position="547"/>
        <end position="570"/>
    </location>
</feature>
<feature type="region of interest" description="Disordered" evidence="2">
    <location>
        <begin position="545"/>
        <end position="583"/>
    </location>
</feature>
<dbReference type="Pfam" id="PF24883">
    <property type="entry name" value="NPHP3_N"/>
    <property type="match status" value="1"/>
</dbReference>
<dbReference type="InterPro" id="IPR031350">
    <property type="entry name" value="Goodbye_dom"/>
</dbReference>
<feature type="domain" description="Fungal STAND N-terminal Goodbye" evidence="3">
    <location>
        <begin position="15"/>
        <end position="131"/>
    </location>
</feature>
<evidence type="ECO:0000313" key="6">
    <source>
        <dbReference type="Proteomes" id="UP000011761"/>
    </source>
</evidence>
<feature type="compositionally biased region" description="Polar residues" evidence="2">
    <location>
        <begin position="510"/>
        <end position="525"/>
    </location>
</feature>
<dbReference type="EMBL" id="KB445564">
    <property type="protein sequence ID" value="EMC91241.1"/>
    <property type="molecule type" value="Genomic_DNA"/>
</dbReference>
<evidence type="ECO:0000313" key="5">
    <source>
        <dbReference type="EMBL" id="EMC91241.1"/>
    </source>
</evidence>
<organism evidence="5 6">
    <name type="scientific">Baudoinia panamericana (strain UAMH 10762)</name>
    <name type="common">Angels' share fungus</name>
    <name type="synonym">Baudoinia compniacensis (strain UAMH 10762)</name>
    <dbReference type="NCBI Taxonomy" id="717646"/>
    <lineage>
        <taxon>Eukaryota</taxon>
        <taxon>Fungi</taxon>
        <taxon>Dikarya</taxon>
        <taxon>Ascomycota</taxon>
        <taxon>Pezizomycotina</taxon>
        <taxon>Dothideomycetes</taxon>
        <taxon>Dothideomycetidae</taxon>
        <taxon>Mycosphaerellales</taxon>
        <taxon>Teratosphaeriaceae</taxon>
        <taxon>Baudoinia</taxon>
    </lineage>
</organism>
<proteinExistence type="predicted"/>
<dbReference type="GeneID" id="19108116"/>
<evidence type="ECO:0000259" key="4">
    <source>
        <dbReference type="Pfam" id="PF24883"/>
    </source>
</evidence>
<dbReference type="InterPro" id="IPR056884">
    <property type="entry name" value="NPHP3-like_N"/>
</dbReference>
<dbReference type="Proteomes" id="UP000011761">
    <property type="component" value="Unassembled WGS sequence"/>
</dbReference>
<dbReference type="RefSeq" id="XP_007681657.1">
    <property type="nucleotide sequence ID" value="XM_007683467.1"/>
</dbReference>
<sequence length="1078" mass="118332">MASGKSPASDFTRVWSKALSEFYGHTDINLEDPSIAHPQSAEELIDYLHTEHEEFGHDTKSSKFTEVMKGAIGPFRFLTSTVGSTAATMFPGGSQVLAAVGVLVNAAQGVTKSFDAVGGLFGRIEAFTHRMSEVSHERLPENLIPIYQAMLVSLLKVCALATRLSFKSLEGVKPGEPKFFRKLKKMARPAVSKVAEYLRQLALGGNAEIDSAIGELQSLVENESLMMQAVTLRKSTRIESVVVDIKGLNIRLDKAIYELQADSGEIRFRITIMQQSLDRIEATSGTAATAAVSTKEIITEMKLTTTAIKAAQSKQATKSDMEAMTAKIDKLLEKAGGSTTQQSASAPTKASVSREAKQRSKLELDLGVKAARMASTAIFDRMNDDPGRMDGTVKRVMQERSFQQWLDGEIPVLLVSADSGYGKTYLASGLIDELLAKCKQGTESTHKSVAYFFCDKSQADLRSVNTALRVLAYGVAQNDKVYAKYLADLLEKGKLRATGDGSYGVAEENPPTTNADEPDTSTGSDPPTEALPDIVLADSLLKAVPESEQSQPTQEFTTDGASDEQPNTQEEGPGEQPALRIPERLDQMVRSLADGTPLEEEYEDSILRSTAAVWKILFPSYFDDESGTAYLFIDAIEECLEAHMLALIAAIRTSAPSNTPASPSKVQVMFFLSSDTARHIVPVLGSSTTHIPLNVRHTESDLDHWVVRRLQSAWKGKLVREQLSQEVKEKIVEHCKGNFLMATLLSEEICSLSREDVIRRTLASLPVDLTAAMLLIIDRLSRQLSVEDSEDLRDILAWIACSHRELNLAELDALLTMRRPSGAALIDLEDRLRRALVSLFTVSGENTAADQSAEDRFRKRCQVDTRNSASDYEKKGAHGRESEVVLSDIPPAEVKLKQTLLRMAQCWVQISHNRLAEKIQERQIQAGIIGFSTQSMQAMTLLGCLKALCNTAGLKDRETVARACGYAGAYLPEHLNDVAVEDVDGPMKAQIGLCLVRLLRDDACIDRWVGAAASFQTSDYLRSSEARGRILLWLQDPDVQEALIPEDKEWTAAVLRSPIPVMFERGSSWPRTVVVNGY</sequence>
<feature type="region of interest" description="Disordered" evidence="2">
    <location>
        <begin position="336"/>
        <end position="358"/>
    </location>
</feature>
<reference evidence="5 6" key="1">
    <citation type="journal article" date="2012" name="PLoS Pathog.">
        <title>Diverse lifestyles and strategies of plant pathogenesis encoded in the genomes of eighteen Dothideomycetes fungi.</title>
        <authorList>
            <person name="Ohm R.A."/>
            <person name="Feau N."/>
            <person name="Henrissat B."/>
            <person name="Schoch C.L."/>
            <person name="Horwitz B.A."/>
            <person name="Barry K.W."/>
            <person name="Condon B.J."/>
            <person name="Copeland A.C."/>
            <person name="Dhillon B."/>
            <person name="Glaser F."/>
            <person name="Hesse C.N."/>
            <person name="Kosti I."/>
            <person name="LaButti K."/>
            <person name="Lindquist E.A."/>
            <person name="Lucas S."/>
            <person name="Salamov A.A."/>
            <person name="Bradshaw R.E."/>
            <person name="Ciuffetti L."/>
            <person name="Hamelin R.C."/>
            <person name="Kema G.H.J."/>
            <person name="Lawrence C."/>
            <person name="Scott J.A."/>
            <person name="Spatafora J.W."/>
            <person name="Turgeon B.G."/>
            <person name="de Wit P.J.G.M."/>
            <person name="Zhong S."/>
            <person name="Goodwin S.B."/>
            <person name="Grigoriev I.V."/>
        </authorList>
    </citation>
    <scope>NUCLEOTIDE SEQUENCE [LARGE SCALE GENOMIC DNA]</scope>
    <source>
        <strain evidence="5 6">UAMH 10762</strain>
    </source>
</reference>
<dbReference type="AlphaFoldDB" id="M2M3U2"/>
<evidence type="ECO:0000256" key="1">
    <source>
        <dbReference type="ARBA" id="ARBA00022737"/>
    </source>
</evidence>
<dbReference type="PANTHER" id="PTHR10039">
    <property type="entry name" value="AMELOGENIN"/>
    <property type="match status" value="1"/>
</dbReference>